<dbReference type="InterPro" id="IPR029058">
    <property type="entry name" value="AB_hydrolase_fold"/>
</dbReference>
<evidence type="ECO:0000313" key="2">
    <source>
        <dbReference type="EMBL" id="KZE69060.1"/>
    </source>
</evidence>
<dbReference type="Pfam" id="PF01764">
    <property type="entry name" value="Lipase_3"/>
    <property type="match status" value="1"/>
</dbReference>
<gene>
    <name evidence="2" type="ORF">AWM68_01995</name>
</gene>
<dbReference type="AlphaFoldDB" id="A0A165P5Q4"/>
<protein>
    <recommendedName>
        <fullName evidence="1">Fungal lipase-type domain-containing protein</fullName>
    </recommendedName>
</protein>
<name>A0A165P5Q4_9BACL</name>
<dbReference type="EMBL" id="LRFC01000001">
    <property type="protein sequence ID" value="KZE69060.1"/>
    <property type="molecule type" value="Genomic_DNA"/>
</dbReference>
<dbReference type="SUPFAM" id="SSF53474">
    <property type="entry name" value="alpha/beta-Hydrolases"/>
    <property type="match status" value="1"/>
</dbReference>
<feature type="domain" description="Fungal lipase-type" evidence="1">
    <location>
        <begin position="65"/>
        <end position="194"/>
    </location>
</feature>
<proteinExistence type="predicted"/>
<dbReference type="Gene3D" id="3.40.50.1820">
    <property type="entry name" value="alpha/beta hydrolase"/>
    <property type="match status" value="1"/>
</dbReference>
<accession>A0A165P5Q4</accession>
<dbReference type="OrthoDB" id="5522031at2"/>
<evidence type="ECO:0000313" key="3">
    <source>
        <dbReference type="Proteomes" id="UP000076567"/>
    </source>
</evidence>
<dbReference type="CDD" id="cd00519">
    <property type="entry name" value="Lipase_3"/>
    <property type="match status" value="1"/>
</dbReference>
<dbReference type="PANTHER" id="PTHR45856">
    <property type="entry name" value="ALPHA/BETA-HYDROLASES SUPERFAMILY PROTEIN"/>
    <property type="match status" value="1"/>
</dbReference>
<comment type="caution">
    <text evidence="2">The sequence shown here is derived from an EMBL/GenBank/DDBJ whole genome shotgun (WGS) entry which is preliminary data.</text>
</comment>
<dbReference type="Proteomes" id="UP000076567">
    <property type="component" value="Unassembled WGS sequence"/>
</dbReference>
<dbReference type="PANTHER" id="PTHR45856:SF24">
    <property type="entry name" value="FUNGAL LIPASE-LIKE DOMAIN-CONTAINING PROTEIN"/>
    <property type="match status" value="1"/>
</dbReference>
<dbReference type="GO" id="GO:0006629">
    <property type="term" value="P:lipid metabolic process"/>
    <property type="evidence" value="ECO:0007669"/>
    <property type="project" value="InterPro"/>
</dbReference>
<dbReference type="InterPro" id="IPR002921">
    <property type="entry name" value="Fungal_lipase-type"/>
</dbReference>
<dbReference type="RefSeq" id="WP_066236407.1">
    <property type="nucleotide sequence ID" value="NZ_LRFC01000001.1"/>
</dbReference>
<organism evidence="2 3">
    <name type="scientific">Fictibacillus phosphorivorans</name>
    <dbReference type="NCBI Taxonomy" id="1221500"/>
    <lineage>
        <taxon>Bacteria</taxon>
        <taxon>Bacillati</taxon>
        <taxon>Bacillota</taxon>
        <taxon>Bacilli</taxon>
        <taxon>Bacillales</taxon>
        <taxon>Fictibacillaceae</taxon>
        <taxon>Fictibacillus</taxon>
    </lineage>
</organism>
<keyword evidence="3" id="KW-1185">Reference proteome</keyword>
<reference evidence="3" key="1">
    <citation type="submission" date="2016-01" db="EMBL/GenBank/DDBJ databases">
        <title>Draft genome of Chromobacterium sp. F49.</title>
        <authorList>
            <person name="Hong K.W."/>
        </authorList>
    </citation>
    <scope>NUCLEOTIDE SEQUENCE [LARGE SCALE GENOMIC DNA]</scope>
    <source>
        <strain evidence="3">P7IIIA</strain>
    </source>
</reference>
<evidence type="ECO:0000259" key="1">
    <source>
        <dbReference type="Pfam" id="PF01764"/>
    </source>
</evidence>
<dbReference type="InterPro" id="IPR051218">
    <property type="entry name" value="Sec_MonoDiacylglyc_Lipase"/>
</dbReference>
<sequence length="261" mass="29780">MKTNKEVFPFDEKLALFLAVMTFQAYMVYDSSAFMLPPHFQLQHVITSRSGETFGFIANSKDSVVVAFRGTKTMDNVSSYLDVILTPYLYVKSSGKTHRGITRIYESFRDSLLQEIKKLYTKEKKLIVTGHSLGGGIAALFTLDAAVNTPFKNPILYSFASLPIADEAFTKKFYEEVKNSIRIVNVHDAISNCMTPLFFKKKPLLNLPIGQEFQLNFKNNRFIQNHRILCYIDFLSKQYPTAYKELCSKYPGFCPDTSVCE</sequence>